<protein>
    <submittedName>
        <fullName evidence="1">Uncharacterized protein</fullName>
    </submittedName>
</protein>
<gene>
    <name evidence="1" type="ORF">EVAR_13833_1</name>
</gene>
<organism evidence="1 2">
    <name type="scientific">Eumeta variegata</name>
    <name type="common">Bagworm moth</name>
    <name type="synonym">Eumeta japonica</name>
    <dbReference type="NCBI Taxonomy" id="151549"/>
    <lineage>
        <taxon>Eukaryota</taxon>
        <taxon>Metazoa</taxon>
        <taxon>Ecdysozoa</taxon>
        <taxon>Arthropoda</taxon>
        <taxon>Hexapoda</taxon>
        <taxon>Insecta</taxon>
        <taxon>Pterygota</taxon>
        <taxon>Neoptera</taxon>
        <taxon>Endopterygota</taxon>
        <taxon>Lepidoptera</taxon>
        <taxon>Glossata</taxon>
        <taxon>Ditrysia</taxon>
        <taxon>Tineoidea</taxon>
        <taxon>Psychidae</taxon>
        <taxon>Oiketicinae</taxon>
        <taxon>Eumeta</taxon>
    </lineage>
</organism>
<name>A0A4C1U129_EUMVA</name>
<evidence type="ECO:0000313" key="2">
    <source>
        <dbReference type="Proteomes" id="UP000299102"/>
    </source>
</evidence>
<dbReference type="EMBL" id="BGZK01000114">
    <property type="protein sequence ID" value="GBP20061.1"/>
    <property type="molecule type" value="Genomic_DNA"/>
</dbReference>
<dbReference type="Proteomes" id="UP000299102">
    <property type="component" value="Unassembled WGS sequence"/>
</dbReference>
<proteinExistence type="predicted"/>
<evidence type="ECO:0000313" key="1">
    <source>
        <dbReference type="EMBL" id="GBP20061.1"/>
    </source>
</evidence>
<keyword evidence="2" id="KW-1185">Reference proteome</keyword>
<accession>A0A4C1U129</accession>
<reference evidence="1 2" key="1">
    <citation type="journal article" date="2019" name="Commun. Biol.">
        <title>The bagworm genome reveals a unique fibroin gene that provides high tensile strength.</title>
        <authorList>
            <person name="Kono N."/>
            <person name="Nakamura H."/>
            <person name="Ohtoshi R."/>
            <person name="Tomita M."/>
            <person name="Numata K."/>
            <person name="Arakawa K."/>
        </authorList>
    </citation>
    <scope>NUCLEOTIDE SEQUENCE [LARGE SCALE GENOMIC DNA]</scope>
</reference>
<comment type="caution">
    <text evidence="1">The sequence shown here is derived from an EMBL/GenBank/DDBJ whole genome shotgun (WGS) entry which is preliminary data.</text>
</comment>
<dbReference type="AlphaFoldDB" id="A0A4C1U129"/>
<sequence>MENGVEMVIRMGSVLISRVRYSLELSVRPGSESTARRIRIEKGIGEDARSAHHCVSNFSELVPMDVRGVIVILLVGAVASSQATFLAGGDCVSTLSSLTIGARVYAA</sequence>